<evidence type="ECO:0000313" key="2">
    <source>
        <dbReference type="EMBL" id="KAJ8651268.1"/>
    </source>
</evidence>
<keyword evidence="3" id="KW-1185">Reference proteome</keyword>
<dbReference type="RefSeq" id="XP_058336183.1">
    <property type="nucleotide sequence ID" value="XM_058493052.1"/>
</dbReference>
<reference evidence="2 3" key="1">
    <citation type="submission" date="2023-03" db="EMBL/GenBank/DDBJ databases">
        <title>Genome sequence of Lichtheimia ornata CBS 291.66.</title>
        <authorList>
            <person name="Mohabir J.T."/>
            <person name="Shea T.P."/>
            <person name="Kurbessoian T."/>
            <person name="Berby B."/>
            <person name="Fontaine J."/>
            <person name="Livny J."/>
            <person name="Gnirke A."/>
            <person name="Stajich J.E."/>
            <person name="Cuomo C.A."/>
        </authorList>
    </citation>
    <scope>NUCLEOTIDE SEQUENCE [LARGE SCALE GENOMIC DNA]</scope>
    <source>
        <strain evidence="2">CBS 291.66</strain>
    </source>
</reference>
<comment type="caution">
    <text evidence="2">The sequence shown here is derived from an EMBL/GenBank/DDBJ whole genome shotgun (WGS) entry which is preliminary data.</text>
</comment>
<feature type="region of interest" description="Disordered" evidence="1">
    <location>
        <begin position="1"/>
        <end position="42"/>
    </location>
</feature>
<evidence type="ECO:0000313" key="3">
    <source>
        <dbReference type="Proteomes" id="UP001234581"/>
    </source>
</evidence>
<dbReference type="GeneID" id="83220507"/>
<protein>
    <submittedName>
        <fullName evidence="2">Uncharacterized protein</fullName>
    </submittedName>
</protein>
<proteinExistence type="predicted"/>
<sequence length="142" mass="16161">MNIDPTNRESFQVYRTQDSNNFESDSNSSGSQEDFITRTEPTFDIMERAPGQAQRAPTVEEQMLTLMAGMQELLRNNQRSTSFIRPRLPEPDSFAGDRSPGGVESWVRTVERYLELSSWEEHQWVPYAVMKLPSTNGPSSAP</sequence>
<accession>A0AAD7UQG3</accession>
<dbReference type="AlphaFoldDB" id="A0AAD7UQG3"/>
<dbReference type="Proteomes" id="UP001234581">
    <property type="component" value="Unassembled WGS sequence"/>
</dbReference>
<feature type="region of interest" description="Disordered" evidence="1">
    <location>
        <begin position="80"/>
        <end position="102"/>
    </location>
</feature>
<organism evidence="2 3">
    <name type="scientific">Lichtheimia ornata</name>
    <dbReference type="NCBI Taxonomy" id="688661"/>
    <lineage>
        <taxon>Eukaryota</taxon>
        <taxon>Fungi</taxon>
        <taxon>Fungi incertae sedis</taxon>
        <taxon>Mucoromycota</taxon>
        <taxon>Mucoromycotina</taxon>
        <taxon>Mucoromycetes</taxon>
        <taxon>Mucorales</taxon>
        <taxon>Lichtheimiaceae</taxon>
        <taxon>Lichtheimia</taxon>
    </lineage>
</organism>
<feature type="compositionally biased region" description="Polar residues" evidence="1">
    <location>
        <begin position="1"/>
        <end position="16"/>
    </location>
</feature>
<dbReference type="EMBL" id="JARTCD010000362">
    <property type="protein sequence ID" value="KAJ8651268.1"/>
    <property type="molecule type" value="Genomic_DNA"/>
</dbReference>
<gene>
    <name evidence="2" type="ORF">O0I10_013251</name>
</gene>
<feature type="compositionally biased region" description="Low complexity" evidence="1">
    <location>
        <begin position="17"/>
        <end position="34"/>
    </location>
</feature>
<name>A0AAD7UQG3_9FUNG</name>
<evidence type="ECO:0000256" key="1">
    <source>
        <dbReference type="SAM" id="MobiDB-lite"/>
    </source>
</evidence>